<evidence type="ECO:0000313" key="1">
    <source>
        <dbReference type="EMBL" id="MET3618166.1"/>
    </source>
</evidence>
<dbReference type="Gene3D" id="3.90.1720.10">
    <property type="entry name" value="endopeptidase domain like (from Nostoc punctiforme)"/>
    <property type="match status" value="1"/>
</dbReference>
<dbReference type="InterPro" id="IPR038765">
    <property type="entry name" value="Papain-like_cys_pep_sf"/>
</dbReference>
<dbReference type="Pfam" id="PF05708">
    <property type="entry name" value="Peptidase_C92"/>
    <property type="match status" value="1"/>
</dbReference>
<gene>
    <name evidence="1" type="ORF">ABID14_001804</name>
</gene>
<accession>A0ABV2JBL4</accession>
<dbReference type="SUPFAM" id="SSF54001">
    <property type="entry name" value="Cysteine proteinases"/>
    <property type="match status" value="1"/>
</dbReference>
<protein>
    <recommendedName>
        <fullName evidence="3">CHAP domain-containing protein</fullName>
    </recommendedName>
</protein>
<keyword evidence="2" id="KW-1185">Reference proteome</keyword>
<reference evidence="1 2" key="1">
    <citation type="submission" date="2024-06" db="EMBL/GenBank/DDBJ databases">
        <title>Genomic Encyclopedia of Type Strains, Phase IV (KMG-IV): sequencing the most valuable type-strain genomes for metagenomic binning, comparative biology and taxonomic classification.</title>
        <authorList>
            <person name="Goeker M."/>
        </authorList>
    </citation>
    <scope>NUCLEOTIDE SEQUENCE [LARGE SCALE GENOMIC DNA]</scope>
    <source>
        <strain evidence="1 2">DSM 21460</strain>
    </source>
</reference>
<dbReference type="Proteomes" id="UP001549162">
    <property type="component" value="Unassembled WGS sequence"/>
</dbReference>
<dbReference type="RefSeq" id="WP_354369255.1">
    <property type="nucleotide sequence ID" value="NZ_JBEPMA010000017.1"/>
</dbReference>
<proteinExistence type="predicted"/>
<dbReference type="EMBL" id="JBEPMA010000017">
    <property type="protein sequence ID" value="MET3618166.1"/>
    <property type="molecule type" value="Genomic_DNA"/>
</dbReference>
<name>A0ABV2JBL4_9FIRM</name>
<comment type="caution">
    <text evidence="1">The sequence shown here is derived from an EMBL/GenBank/DDBJ whole genome shotgun (WGS) entry which is preliminary data.</text>
</comment>
<evidence type="ECO:0008006" key="3">
    <source>
        <dbReference type="Google" id="ProtNLM"/>
    </source>
</evidence>
<organism evidence="1 2">
    <name type="scientific">Peptoniphilus olsenii</name>
    <dbReference type="NCBI Taxonomy" id="411570"/>
    <lineage>
        <taxon>Bacteria</taxon>
        <taxon>Bacillati</taxon>
        <taxon>Bacillota</taxon>
        <taxon>Tissierellia</taxon>
        <taxon>Tissierellales</taxon>
        <taxon>Peptoniphilaceae</taxon>
        <taxon>Peptoniphilus</taxon>
    </lineage>
</organism>
<sequence length="220" mass="24591">MSFEEYKDAFEESGFSTTEEYTNAYLDVLEPINETYESRSSSSGSDKWYYNIGTSLPSSATPKYSKYNLYEKVKKGDVIFEANGGFGITGHIAIVEGKYTSSNGKKYIRIIEAIDKGVVRSCLDDTRVDDKNATVLRVTNATSQNINSAVDFCKGQLGKSYSIDFQKDTSSNENDWYCSELVWASYKNQGIDIEVSGNGEPGITPRDIYNSSKTKIVNFR</sequence>
<dbReference type="InterPro" id="IPR024453">
    <property type="entry name" value="Peptidase_C92"/>
</dbReference>
<evidence type="ECO:0000313" key="2">
    <source>
        <dbReference type="Proteomes" id="UP001549162"/>
    </source>
</evidence>